<evidence type="ECO:0000256" key="1">
    <source>
        <dbReference type="SAM" id="Phobius"/>
    </source>
</evidence>
<proteinExistence type="predicted"/>
<keyword evidence="3" id="KW-1185">Reference proteome</keyword>
<dbReference type="EMBL" id="MT162466">
    <property type="protein sequence ID" value="QIN96661.1"/>
    <property type="molecule type" value="Genomic_DNA"/>
</dbReference>
<keyword evidence="1" id="KW-1133">Transmembrane helix</keyword>
<feature type="transmembrane region" description="Helical" evidence="1">
    <location>
        <begin position="6"/>
        <end position="24"/>
    </location>
</feature>
<evidence type="ECO:0000313" key="3">
    <source>
        <dbReference type="Proteomes" id="UP000502617"/>
    </source>
</evidence>
<dbReference type="GeneID" id="77945195"/>
<reference evidence="2 3" key="1">
    <citation type="submission" date="2020-03" db="EMBL/GenBank/DDBJ databases">
        <title>The Isolation and Genome Sequence of a Novel Cyanophage S-N03 from the Huanghai Sea, China.</title>
        <authorList>
            <person name="Jiang T."/>
        </authorList>
    </citation>
    <scope>NUCLEOTIDE SEQUENCE [LARGE SCALE GENOMIC DNA]</scope>
</reference>
<keyword evidence="1" id="KW-0812">Transmembrane</keyword>
<evidence type="ECO:0000313" key="2">
    <source>
        <dbReference type="EMBL" id="QIN96661.1"/>
    </source>
</evidence>
<dbReference type="RefSeq" id="YP_010669041.1">
    <property type="nucleotide sequence ID" value="NC_070959.1"/>
</dbReference>
<keyword evidence="1" id="KW-0472">Membrane</keyword>
<protein>
    <submittedName>
        <fullName evidence="2">Uncharacterized protein</fullName>
    </submittedName>
</protein>
<organism evidence="2 3">
    <name type="scientific">Synechococcus phage S-N03</name>
    <dbReference type="NCBI Taxonomy" id="2718943"/>
    <lineage>
        <taxon>Viruses</taxon>
        <taxon>Duplodnaviria</taxon>
        <taxon>Heunggongvirae</taxon>
        <taxon>Uroviricota</taxon>
        <taxon>Caudoviricetes</taxon>
        <taxon>Pantevenvirales</taxon>
        <taxon>Kyanoviridae</taxon>
        <taxon>Huanghaivirus</taxon>
        <taxon>Huanghaivirus snothree</taxon>
    </lineage>
</organism>
<sequence>MWPSDIQAVCFVIGFAAVSFLMITKTIEETNNK</sequence>
<name>A0A6G8R5K2_9CAUD</name>
<accession>A0A6G8R5K2</accession>
<dbReference type="KEGG" id="vg:77945195"/>
<dbReference type="Proteomes" id="UP000502617">
    <property type="component" value="Segment"/>
</dbReference>